<dbReference type="RefSeq" id="WP_016398787.1">
    <property type="nucleotide sequence ID" value="NZ_CAXKUH010000014.1"/>
</dbReference>
<dbReference type="AlphaFoldDB" id="A0A064BZG6"/>
<dbReference type="SUPFAM" id="SSF56349">
    <property type="entry name" value="DNA breaking-rejoining enzymes"/>
    <property type="match status" value="1"/>
</dbReference>
<dbReference type="EMBL" id="VMYC01000331">
    <property type="protein sequence ID" value="TVX65364.1"/>
    <property type="molecule type" value="Genomic_DNA"/>
</dbReference>
<dbReference type="EMBL" id="CMWB01000006">
    <property type="protein sequence ID" value="CKI98299.1"/>
    <property type="molecule type" value="Genomic_DNA"/>
</dbReference>
<dbReference type="Proteomes" id="UP000315060">
    <property type="component" value="Unassembled WGS sequence"/>
</dbReference>
<reference evidence="8 10" key="2">
    <citation type="submission" date="2019-07" db="EMBL/GenBank/DDBJ databases">
        <authorList>
            <person name="Mohale T."/>
        </authorList>
    </citation>
    <scope>NUCLEOTIDE SEQUENCE [LARGE SCALE GENOMIC DNA]</scope>
    <source>
        <strain evidence="8 10">NTPn 59</strain>
    </source>
</reference>
<name>A0A064BZG6_STREE</name>
<dbReference type="PROSITE" id="PS51898">
    <property type="entry name" value="TYR_RECOMBINASE"/>
    <property type="match status" value="1"/>
</dbReference>
<dbReference type="GO" id="GO:0003677">
    <property type="term" value="F:DNA binding"/>
    <property type="evidence" value="ECO:0007669"/>
    <property type="project" value="UniProtKB-UniRule"/>
</dbReference>
<dbReference type="CDD" id="cd01189">
    <property type="entry name" value="INT_ICEBs1_C_like"/>
    <property type="match status" value="1"/>
</dbReference>
<dbReference type="InterPro" id="IPR010998">
    <property type="entry name" value="Integrase_recombinase_N"/>
</dbReference>
<evidence type="ECO:0000256" key="3">
    <source>
        <dbReference type="ARBA" id="ARBA00023172"/>
    </source>
</evidence>
<dbReference type="Pfam" id="PF13102">
    <property type="entry name" value="Phage_int_SAM_5"/>
    <property type="match status" value="1"/>
</dbReference>
<dbReference type="PANTHER" id="PTHR30349">
    <property type="entry name" value="PHAGE INTEGRASE-RELATED"/>
    <property type="match status" value="1"/>
</dbReference>
<dbReference type="GO" id="GO:0006310">
    <property type="term" value="P:DNA recombination"/>
    <property type="evidence" value="ECO:0007669"/>
    <property type="project" value="UniProtKB-KW"/>
</dbReference>
<reference evidence="7 9" key="1">
    <citation type="submission" date="2015-03" db="EMBL/GenBank/DDBJ databases">
        <authorList>
            <consortium name="Pathogen Informatics"/>
            <person name="Murphy D."/>
        </authorList>
    </citation>
    <scope>NUCLEOTIDE SEQUENCE [LARGE SCALE GENOMIC DNA]</scope>
    <source>
        <strain evidence="7 9">0310</strain>
    </source>
</reference>
<dbReference type="Gene3D" id="1.10.443.10">
    <property type="entry name" value="Intergrase catalytic core"/>
    <property type="match status" value="1"/>
</dbReference>
<dbReference type="InterPro" id="IPR002104">
    <property type="entry name" value="Integrase_catalytic"/>
</dbReference>
<evidence type="ECO:0000313" key="9">
    <source>
        <dbReference type="Proteomes" id="UP000045541"/>
    </source>
</evidence>
<evidence type="ECO:0000313" key="10">
    <source>
        <dbReference type="Proteomes" id="UP000315060"/>
    </source>
</evidence>
<dbReference type="PANTHER" id="PTHR30349:SF64">
    <property type="entry name" value="PROPHAGE INTEGRASE INTD-RELATED"/>
    <property type="match status" value="1"/>
</dbReference>
<feature type="domain" description="Core-binding (CB)" evidence="6">
    <location>
        <begin position="44"/>
        <end position="162"/>
    </location>
</feature>
<protein>
    <submittedName>
        <fullName evidence="8">Site-specific integrase</fullName>
    </submittedName>
    <submittedName>
        <fullName evidence="7">Site-specific recombinase, phage integrase family</fullName>
    </submittedName>
</protein>
<organism evidence="8 10">
    <name type="scientific">Streptococcus pneumoniae</name>
    <dbReference type="NCBI Taxonomy" id="1313"/>
    <lineage>
        <taxon>Bacteria</taxon>
        <taxon>Bacillati</taxon>
        <taxon>Bacillota</taxon>
        <taxon>Bacilli</taxon>
        <taxon>Lactobacillales</taxon>
        <taxon>Streptococcaceae</taxon>
        <taxon>Streptococcus</taxon>
    </lineage>
</organism>
<evidence type="ECO:0000259" key="6">
    <source>
        <dbReference type="PROSITE" id="PS51900"/>
    </source>
</evidence>
<comment type="similarity">
    <text evidence="1">Belongs to the 'phage' integrase family.</text>
</comment>
<dbReference type="PROSITE" id="PS51900">
    <property type="entry name" value="CB"/>
    <property type="match status" value="1"/>
</dbReference>
<evidence type="ECO:0000313" key="7">
    <source>
        <dbReference type="EMBL" id="CKI98299.1"/>
    </source>
</evidence>
<gene>
    <name evidence="7" type="primary">int</name>
    <name evidence="8" type="ORF">AZJ28_12085</name>
    <name evidence="7" type="ORF">ERS096071_00575</name>
</gene>
<dbReference type="Proteomes" id="UP000045541">
    <property type="component" value="Unassembled WGS sequence"/>
</dbReference>
<dbReference type="InterPro" id="IPR050090">
    <property type="entry name" value="Tyrosine_recombinase_XerCD"/>
</dbReference>
<comment type="caution">
    <text evidence="8">The sequence shown here is derived from an EMBL/GenBank/DDBJ whole genome shotgun (WGS) entry which is preliminary data.</text>
</comment>
<dbReference type="InterPro" id="IPR013762">
    <property type="entry name" value="Integrase-like_cat_sf"/>
</dbReference>
<evidence type="ECO:0000256" key="2">
    <source>
        <dbReference type="ARBA" id="ARBA00023125"/>
    </source>
</evidence>
<evidence type="ECO:0000313" key="8">
    <source>
        <dbReference type="EMBL" id="TVX65364.1"/>
    </source>
</evidence>
<dbReference type="InterPro" id="IPR025269">
    <property type="entry name" value="SAM-like_dom"/>
</dbReference>
<dbReference type="Pfam" id="PF00589">
    <property type="entry name" value="Phage_integrase"/>
    <property type="match status" value="1"/>
</dbReference>
<dbReference type="GO" id="GO:0015074">
    <property type="term" value="P:DNA integration"/>
    <property type="evidence" value="ECO:0007669"/>
    <property type="project" value="InterPro"/>
</dbReference>
<proteinExistence type="inferred from homology"/>
<feature type="domain" description="Tyr recombinase" evidence="5">
    <location>
        <begin position="183"/>
        <end position="385"/>
    </location>
</feature>
<evidence type="ECO:0000259" key="5">
    <source>
        <dbReference type="PROSITE" id="PS51898"/>
    </source>
</evidence>
<dbReference type="InterPro" id="IPR044068">
    <property type="entry name" value="CB"/>
</dbReference>
<keyword evidence="3" id="KW-0233">DNA recombination</keyword>
<dbReference type="InterPro" id="IPR011010">
    <property type="entry name" value="DNA_brk_join_enz"/>
</dbReference>
<evidence type="ECO:0000256" key="4">
    <source>
        <dbReference type="PROSITE-ProRule" id="PRU01248"/>
    </source>
</evidence>
<sequence length="408" mass="47876">MAKTRYSGVFVDTKGKYFYETELGIDRISGKRIRKKSRKDSNGKPFSTAREAYLELTRVKREYHKAHTYANYNMTVKQFILDCYIPYYKSYVEESTYAVRIKNLEKIAERFYNKTLRGLTIEDIQNYRIWLLSSKDENGSGYSQAYASLIFGMFRKSLDYAVEMGYLETNISKKAKAIPKGKAIVPYWTKVEFERVIAQICLDDFYEHLNFVMLWTFFMTGIRVNEGMALWWNDIDFDKKRMRVHHMLILKSRKNWQRNAYTKTSDGKRIISLDDDTISILKRWKDRQKEIGLGNETDFIFTYDSLPMIKSTLARIIQRYSELANVKRIQGKGLRHSNASYLINEFNVSVLILSKRLGHSSPEITLKHYSHLWRGADESIAEIMSGNISIHTAPKTKIQFNGNQNLKR</sequence>
<dbReference type="Gene3D" id="1.10.150.130">
    <property type="match status" value="1"/>
</dbReference>
<accession>A0A064BZG6</accession>
<keyword evidence="2 4" id="KW-0238">DNA-binding</keyword>
<evidence type="ECO:0000256" key="1">
    <source>
        <dbReference type="ARBA" id="ARBA00008857"/>
    </source>
</evidence>